<evidence type="ECO:0000313" key="2">
    <source>
        <dbReference type="Proteomes" id="UP000887159"/>
    </source>
</evidence>
<sequence length="110" mass="12701">MDFTEVNSRGKRGELLGRIDRQNFRFRTAKTIIIKLGLHAAFVELESAKNALNERSGGFKRVGNHWFVVTNVLRNLLRKMIATTYVVENSMESKRTVMLYLIIEEPLVCE</sequence>
<protein>
    <submittedName>
        <fullName evidence="1">Uncharacterized protein</fullName>
    </submittedName>
</protein>
<accession>A0A8X6VW32</accession>
<gene>
    <name evidence="1" type="primary">NCL1_30480</name>
    <name evidence="1" type="ORF">TNCV_3942021</name>
</gene>
<name>A0A8X6VW32_TRICX</name>
<dbReference type="AlphaFoldDB" id="A0A8X6VW32"/>
<comment type="caution">
    <text evidence="1">The sequence shown here is derived from an EMBL/GenBank/DDBJ whole genome shotgun (WGS) entry which is preliminary data.</text>
</comment>
<dbReference type="EMBL" id="BMAU01021363">
    <property type="protein sequence ID" value="GFY23510.1"/>
    <property type="molecule type" value="Genomic_DNA"/>
</dbReference>
<evidence type="ECO:0000313" key="1">
    <source>
        <dbReference type="EMBL" id="GFY23510.1"/>
    </source>
</evidence>
<keyword evidence="2" id="KW-1185">Reference proteome</keyword>
<proteinExistence type="predicted"/>
<reference evidence="1" key="1">
    <citation type="submission" date="2020-08" db="EMBL/GenBank/DDBJ databases">
        <title>Multicomponent nature underlies the extraordinary mechanical properties of spider dragline silk.</title>
        <authorList>
            <person name="Kono N."/>
            <person name="Nakamura H."/>
            <person name="Mori M."/>
            <person name="Yoshida Y."/>
            <person name="Ohtoshi R."/>
            <person name="Malay A.D."/>
            <person name="Moran D.A.P."/>
            <person name="Tomita M."/>
            <person name="Numata K."/>
            <person name="Arakawa K."/>
        </authorList>
    </citation>
    <scope>NUCLEOTIDE SEQUENCE</scope>
</reference>
<organism evidence="1 2">
    <name type="scientific">Trichonephila clavipes</name>
    <name type="common">Golden silk orbweaver</name>
    <name type="synonym">Nephila clavipes</name>
    <dbReference type="NCBI Taxonomy" id="2585209"/>
    <lineage>
        <taxon>Eukaryota</taxon>
        <taxon>Metazoa</taxon>
        <taxon>Ecdysozoa</taxon>
        <taxon>Arthropoda</taxon>
        <taxon>Chelicerata</taxon>
        <taxon>Arachnida</taxon>
        <taxon>Araneae</taxon>
        <taxon>Araneomorphae</taxon>
        <taxon>Entelegynae</taxon>
        <taxon>Araneoidea</taxon>
        <taxon>Nephilidae</taxon>
        <taxon>Trichonephila</taxon>
    </lineage>
</organism>
<dbReference type="Proteomes" id="UP000887159">
    <property type="component" value="Unassembled WGS sequence"/>
</dbReference>